<dbReference type="InterPro" id="IPR019088">
    <property type="entry name" value="CHP02186-rel_TM"/>
</dbReference>
<dbReference type="KEGG" id="hni:W911_00130"/>
<dbReference type="STRING" id="1029756.W911_00130"/>
<evidence type="ECO:0000256" key="2">
    <source>
        <dbReference type="SAM" id="Phobius"/>
    </source>
</evidence>
<keyword evidence="4" id="KW-1185">Reference proteome</keyword>
<keyword evidence="2" id="KW-0472">Membrane</keyword>
<dbReference type="Pfam" id="PF09608">
    <property type="entry name" value="Alph_Pro_TM"/>
    <property type="match status" value="1"/>
</dbReference>
<dbReference type="EMBL" id="CP006912">
    <property type="protein sequence ID" value="AHB47163.1"/>
    <property type="molecule type" value="Genomic_DNA"/>
</dbReference>
<keyword evidence="2" id="KW-0812">Transmembrane</keyword>
<feature type="region of interest" description="Disordered" evidence="1">
    <location>
        <begin position="34"/>
        <end position="62"/>
    </location>
</feature>
<dbReference type="HOGENOM" id="CLU_068410_0_0_5"/>
<dbReference type="AlphaFoldDB" id="V5S955"/>
<gene>
    <name evidence="3" type="ORF">W911_00130</name>
</gene>
<feature type="transmembrane region" description="Helical" evidence="2">
    <location>
        <begin position="273"/>
        <end position="294"/>
    </location>
</feature>
<proteinExistence type="predicted"/>
<protein>
    <recommendedName>
        <fullName evidence="5">Transmembrane protein</fullName>
    </recommendedName>
</protein>
<reference evidence="3 4" key="1">
    <citation type="journal article" date="2014" name="Genome Announc.">
        <title>Complete Genome Sequence of Hyphomicrobium nitrativorans Strain NL23, a Denitrifying Bacterium Isolated from Biofilm of a Methanol-Fed Denitrification System Treating Seawater at the Montreal Biodome.</title>
        <authorList>
            <person name="Martineau C."/>
            <person name="Villeneuve C."/>
            <person name="Mauffrey F."/>
            <person name="Villemur R."/>
        </authorList>
    </citation>
    <scope>NUCLEOTIDE SEQUENCE [LARGE SCALE GENOMIC DNA]</scope>
    <source>
        <strain evidence="3">NL23</strain>
    </source>
</reference>
<organism evidence="3 4">
    <name type="scientific">Hyphomicrobium nitrativorans NL23</name>
    <dbReference type="NCBI Taxonomy" id="1029756"/>
    <lineage>
        <taxon>Bacteria</taxon>
        <taxon>Pseudomonadati</taxon>
        <taxon>Pseudomonadota</taxon>
        <taxon>Alphaproteobacteria</taxon>
        <taxon>Hyphomicrobiales</taxon>
        <taxon>Hyphomicrobiaceae</taxon>
        <taxon>Hyphomicrobium</taxon>
    </lineage>
</organism>
<keyword evidence="2" id="KW-1133">Transmembrane helix</keyword>
<dbReference type="PATRIC" id="fig|1029756.8.peg.29"/>
<evidence type="ECO:0000256" key="1">
    <source>
        <dbReference type="SAM" id="MobiDB-lite"/>
    </source>
</evidence>
<name>V5S955_9HYPH</name>
<accession>V5S955</accession>
<evidence type="ECO:0000313" key="3">
    <source>
        <dbReference type="EMBL" id="AHB47163.1"/>
    </source>
</evidence>
<evidence type="ECO:0008006" key="5">
    <source>
        <dbReference type="Google" id="ProtNLM"/>
    </source>
</evidence>
<sequence length="300" mass="32923">MAGALQLVLAGVLANGAWHFTDAATAQVLARGHEESRRIVQRNPKPAPDVRRGEPQPLPRETVEADVSSRAIAITSAFTGTEIVVFGSVLNSRQPSAEAGYYDVIVVLEGVPEPVVARRKSNVAGLWVNTDSFDFESAPSYYAIASTRPIEEIAEEGFLEAHAIGLDYVRLSPAARSAIRTEPAEAKSFKEAVVRRREQDGLYLKADYAVIFIGKSLFRASIALPAHVPVGPLTARVYLFREGEVLSTFQQRVRLEREGLELWIYWFAMRHPALYGLFTVMVAVIAGLLASAAFRRKTAV</sequence>
<dbReference type="Proteomes" id="UP000018542">
    <property type="component" value="Chromosome"/>
</dbReference>
<evidence type="ECO:0000313" key="4">
    <source>
        <dbReference type="Proteomes" id="UP000018542"/>
    </source>
</evidence>